<sequence>MRDSTQNAITLELLSLPCITEIEVMDDWKVDKLLFELLEQMSFLWYYETLGLSRECCGCFNNNVVVHNIKEFMHAKVQHSDFIIEKDAVIDRDVGHLYTVVIGSYPYRQRVAVNTCKPKCIQ</sequence>
<reference evidence="1" key="1">
    <citation type="submission" date="2021-01" db="EMBL/GenBank/DDBJ databases">
        <authorList>
            <person name="Corre E."/>
            <person name="Pelletier E."/>
            <person name="Niang G."/>
            <person name="Scheremetjew M."/>
            <person name="Finn R."/>
            <person name="Kale V."/>
            <person name="Holt S."/>
            <person name="Cochrane G."/>
            <person name="Meng A."/>
            <person name="Brown T."/>
            <person name="Cohen L."/>
        </authorList>
    </citation>
    <scope>NUCLEOTIDE SEQUENCE</scope>
    <source>
        <strain evidence="1">CCMP 2712</strain>
    </source>
</reference>
<evidence type="ECO:0000313" key="1">
    <source>
        <dbReference type="EMBL" id="CAE2319981.1"/>
    </source>
</evidence>
<gene>
    <name evidence="1" type="ORF">GTHE00462_LOCUS26617</name>
</gene>
<name>A0A7S4UNJ5_GUITH</name>
<proteinExistence type="predicted"/>
<dbReference type="EMBL" id="HBKN01034134">
    <property type="protein sequence ID" value="CAE2319981.1"/>
    <property type="molecule type" value="Transcribed_RNA"/>
</dbReference>
<accession>A0A7S4UNJ5</accession>
<protein>
    <submittedName>
        <fullName evidence="1">Uncharacterized protein</fullName>
    </submittedName>
</protein>
<dbReference type="AlphaFoldDB" id="A0A7S4UNJ5"/>
<organism evidence="1">
    <name type="scientific">Guillardia theta</name>
    <name type="common">Cryptophyte</name>
    <name type="synonym">Cryptomonas phi</name>
    <dbReference type="NCBI Taxonomy" id="55529"/>
    <lineage>
        <taxon>Eukaryota</taxon>
        <taxon>Cryptophyceae</taxon>
        <taxon>Pyrenomonadales</taxon>
        <taxon>Geminigeraceae</taxon>
        <taxon>Guillardia</taxon>
    </lineage>
</organism>